<keyword evidence="6 14" id="KW-0963">Cytoplasm</keyword>
<evidence type="ECO:0000256" key="14">
    <source>
        <dbReference type="HAMAP-Rule" id="MF_00370"/>
    </source>
</evidence>
<evidence type="ECO:0000256" key="7">
    <source>
        <dbReference type="ARBA" id="ARBA00022605"/>
    </source>
</evidence>
<gene>
    <name evidence="14" type="primary">aroK</name>
    <name evidence="17" type="ORF">DJ79_13960</name>
</gene>
<protein>
    <recommendedName>
        <fullName evidence="5 14">Shikimate kinase</fullName>
        <shortName evidence="14">SK</shortName>
        <ecNumber evidence="4 14">2.7.1.71</ecNumber>
    </recommendedName>
</protein>
<feature type="compositionally biased region" description="Acidic residues" evidence="15">
    <location>
        <begin position="133"/>
        <end position="142"/>
    </location>
</feature>
<dbReference type="EMBL" id="NHPA01000068">
    <property type="protein sequence ID" value="OYR66061.1"/>
    <property type="molecule type" value="Genomic_DNA"/>
</dbReference>
<dbReference type="GO" id="GO:0008652">
    <property type="term" value="P:amino acid biosynthetic process"/>
    <property type="evidence" value="ECO:0007669"/>
    <property type="project" value="UniProtKB-KW"/>
</dbReference>
<dbReference type="PANTHER" id="PTHR20861:SF3">
    <property type="entry name" value="SHIKIMATE KINASE"/>
    <property type="match status" value="1"/>
</dbReference>
<dbReference type="NCBIfam" id="TIGR01920">
    <property type="entry name" value="Shik_kin_archae"/>
    <property type="match status" value="1"/>
</dbReference>
<organism evidence="17 18">
    <name type="scientific">Halorubrum ezzemoulense</name>
    <name type="common">Halorubrum chaoviator</name>
    <dbReference type="NCBI Taxonomy" id="337243"/>
    <lineage>
        <taxon>Archaea</taxon>
        <taxon>Methanobacteriati</taxon>
        <taxon>Methanobacteriota</taxon>
        <taxon>Stenosarchaea group</taxon>
        <taxon>Halobacteria</taxon>
        <taxon>Halobacteriales</taxon>
        <taxon>Haloferacaceae</taxon>
        <taxon>Halorubrum</taxon>
    </lineage>
</organism>
<dbReference type="GO" id="GO:0005737">
    <property type="term" value="C:cytoplasm"/>
    <property type="evidence" value="ECO:0007669"/>
    <property type="project" value="UniProtKB-SubCell"/>
</dbReference>
<feature type="domain" description="GHMP kinase N-terminal" evidence="16">
    <location>
        <begin position="58"/>
        <end position="111"/>
    </location>
</feature>
<evidence type="ECO:0000256" key="1">
    <source>
        <dbReference type="ARBA" id="ARBA00004496"/>
    </source>
</evidence>
<evidence type="ECO:0000256" key="2">
    <source>
        <dbReference type="ARBA" id="ARBA00004842"/>
    </source>
</evidence>
<evidence type="ECO:0000256" key="9">
    <source>
        <dbReference type="ARBA" id="ARBA00022741"/>
    </source>
</evidence>
<comment type="caution">
    <text evidence="17">The sequence shown here is derived from an EMBL/GenBank/DDBJ whole genome shotgun (WGS) entry which is preliminary data.</text>
</comment>
<comment type="catalytic activity">
    <reaction evidence="13 14">
        <text>shikimate + ATP = 3-phosphoshikimate + ADP + H(+)</text>
        <dbReference type="Rhea" id="RHEA:13121"/>
        <dbReference type="ChEBI" id="CHEBI:15378"/>
        <dbReference type="ChEBI" id="CHEBI:30616"/>
        <dbReference type="ChEBI" id="CHEBI:36208"/>
        <dbReference type="ChEBI" id="CHEBI:145989"/>
        <dbReference type="ChEBI" id="CHEBI:456216"/>
        <dbReference type="EC" id="2.7.1.71"/>
    </reaction>
</comment>
<comment type="pathway">
    <text evidence="2 14">Metabolic intermediate biosynthesis; chorismate biosynthesis; chorismate from D-erythrose 4-phosphate and phosphoenolpyruvate: step 5/7.</text>
</comment>
<proteinExistence type="inferred from homology"/>
<dbReference type="PIRSF" id="PIRSF005758">
    <property type="entry name" value="Shikimt_kin_arch"/>
    <property type="match status" value="1"/>
</dbReference>
<keyword evidence="8 14" id="KW-0808">Transferase</keyword>
<sequence length="319" mass="32093">MEGRAAALGAGTVLNALATGTGAAFGIDVETRAAVDLDPAADGVAGEIAEDPDADTDLIERCVSLATDRWGDGEGGTVRTDSDVPLAAGLKSSSAAANATVLATCDALGLVVGDGGRASGDVVGDDGRASDDAVGDDPDDPAVDVTRLEACRLGVRAAREVGVTVTGAFDDATASMLGGVTVTDNDADELRARETVDWDVLVWTPPERAYSADADVARCEAVAPMADLVTDLVFDGRYGEAMTVNGLAFSAALGFDADPAVEAMPHATAVSLSGTGPSVVAVADPADPETDLDAVADAWADRPGTLRRTTTRADGATVE</sequence>
<dbReference type="PANTHER" id="PTHR20861">
    <property type="entry name" value="HOMOSERINE/4-DIPHOSPHOCYTIDYL-2-C-METHYL-D-ERYTHRITOL KINASE"/>
    <property type="match status" value="1"/>
</dbReference>
<evidence type="ECO:0000256" key="15">
    <source>
        <dbReference type="SAM" id="MobiDB-lite"/>
    </source>
</evidence>
<feature type="region of interest" description="Disordered" evidence="15">
    <location>
        <begin position="121"/>
        <end position="142"/>
    </location>
</feature>
<dbReference type="HAMAP" id="MF_00370">
    <property type="entry name" value="Shik_kinase_arch"/>
    <property type="match status" value="1"/>
</dbReference>
<evidence type="ECO:0000256" key="13">
    <source>
        <dbReference type="ARBA" id="ARBA00048567"/>
    </source>
</evidence>
<evidence type="ECO:0000256" key="5">
    <source>
        <dbReference type="ARBA" id="ARBA00013853"/>
    </source>
</evidence>
<evidence type="ECO:0000313" key="18">
    <source>
        <dbReference type="Proteomes" id="UP000215607"/>
    </source>
</evidence>
<dbReference type="EC" id="2.7.1.71" evidence="4 14"/>
<dbReference type="Pfam" id="PF00288">
    <property type="entry name" value="GHMP_kinases_N"/>
    <property type="match status" value="1"/>
</dbReference>
<evidence type="ECO:0000256" key="3">
    <source>
        <dbReference type="ARBA" id="ARBA00010202"/>
    </source>
</evidence>
<keyword evidence="10 14" id="KW-0418">Kinase</keyword>
<dbReference type="UniPathway" id="UPA00053">
    <property type="reaction ID" value="UER00088"/>
</dbReference>
<evidence type="ECO:0000256" key="4">
    <source>
        <dbReference type="ARBA" id="ARBA00012154"/>
    </source>
</evidence>
<evidence type="ECO:0000256" key="11">
    <source>
        <dbReference type="ARBA" id="ARBA00022840"/>
    </source>
</evidence>
<dbReference type="GO" id="GO:0009423">
    <property type="term" value="P:chorismate biosynthetic process"/>
    <property type="evidence" value="ECO:0007669"/>
    <property type="project" value="UniProtKB-UniRule"/>
</dbReference>
<feature type="binding site" evidence="14">
    <location>
        <begin position="85"/>
        <end position="95"/>
    </location>
    <ligand>
        <name>ATP</name>
        <dbReference type="ChEBI" id="CHEBI:30616"/>
    </ligand>
</feature>
<dbReference type="Gene3D" id="3.30.230.10">
    <property type="match status" value="1"/>
</dbReference>
<dbReference type="GO" id="GO:0009073">
    <property type="term" value="P:aromatic amino acid family biosynthetic process"/>
    <property type="evidence" value="ECO:0007669"/>
    <property type="project" value="UniProtKB-KW"/>
</dbReference>
<dbReference type="GO" id="GO:0005524">
    <property type="term" value="F:ATP binding"/>
    <property type="evidence" value="ECO:0007669"/>
    <property type="project" value="UniProtKB-UniRule"/>
</dbReference>
<name>A0A256JBC9_HALEZ</name>
<evidence type="ECO:0000259" key="16">
    <source>
        <dbReference type="Pfam" id="PF00288"/>
    </source>
</evidence>
<dbReference type="InterPro" id="IPR020568">
    <property type="entry name" value="Ribosomal_Su5_D2-typ_SF"/>
</dbReference>
<evidence type="ECO:0000256" key="6">
    <source>
        <dbReference type="ARBA" id="ARBA00022490"/>
    </source>
</evidence>
<evidence type="ECO:0000313" key="17">
    <source>
        <dbReference type="EMBL" id="OYR66061.1"/>
    </source>
</evidence>
<keyword evidence="11 14" id="KW-0067">ATP-binding</keyword>
<dbReference type="GO" id="GO:0004765">
    <property type="term" value="F:shikimate kinase activity"/>
    <property type="evidence" value="ECO:0007669"/>
    <property type="project" value="UniProtKB-UniRule"/>
</dbReference>
<keyword evidence="12 14" id="KW-0057">Aromatic amino acid biosynthesis</keyword>
<accession>A0A256JBC9</accession>
<dbReference type="AlphaFoldDB" id="A0A256JBC9"/>
<keyword evidence="9 14" id="KW-0547">Nucleotide-binding</keyword>
<dbReference type="InterPro" id="IPR014721">
    <property type="entry name" value="Ribsml_uS5_D2-typ_fold_subgr"/>
</dbReference>
<evidence type="ECO:0000256" key="10">
    <source>
        <dbReference type="ARBA" id="ARBA00022777"/>
    </source>
</evidence>
<reference evidence="17 18" key="1">
    <citation type="journal article" date="2014" name="Front. Microbiol.">
        <title>Population and genomic analysis of the genus Halorubrum.</title>
        <authorList>
            <person name="Fullmer M.S."/>
            <person name="Soucy S.M."/>
            <person name="Swithers K.S."/>
            <person name="Makkay A.M."/>
            <person name="Wheeler R."/>
            <person name="Ventosa A."/>
            <person name="Gogarten J.P."/>
            <person name="Papke R.T."/>
        </authorList>
    </citation>
    <scope>NUCLEOTIDE SEQUENCE [LARGE SCALE GENOMIC DNA]</scope>
    <source>
        <strain evidence="17 18">Ga2p</strain>
    </source>
</reference>
<comment type="similarity">
    <text evidence="3 14">Belongs to the GHMP kinase family. Archaeal shikimate kinase subfamily.</text>
</comment>
<dbReference type="InterPro" id="IPR010189">
    <property type="entry name" value="SK_arc"/>
</dbReference>
<evidence type="ECO:0000256" key="12">
    <source>
        <dbReference type="ARBA" id="ARBA00023141"/>
    </source>
</evidence>
<dbReference type="InterPro" id="IPR006204">
    <property type="entry name" value="GHMP_kinase_N_dom"/>
</dbReference>
<dbReference type="Proteomes" id="UP000215607">
    <property type="component" value="Unassembled WGS sequence"/>
</dbReference>
<keyword evidence="7 14" id="KW-0028">Amino-acid biosynthesis</keyword>
<comment type="subcellular location">
    <subcellularLocation>
        <location evidence="1 14">Cytoplasm</location>
    </subcellularLocation>
</comment>
<dbReference type="RefSeq" id="WP_094593360.1">
    <property type="nucleotide sequence ID" value="NZ_NHPA01000068.1"/>
</dbReference>
<dbReference type="SUPFAM" id="SSF54211">
    <property type="entry name" value="Ribosomal protein S5 domain 2-like"/>
    <property type="match status" value="1"/>
</dbReference>
<evidence type="ECO:0000256" key="8">
    <source>
        <dbReference type="ARBA" id="ARBA00022679"/>
    </source>
</evidence>